<feature type="compositionally biased region" description="Basic and acidic residues" evidence="5">
    <location>
        <begin position="276"/>
        <end position="294"/>
    </location>
</feature>
<sequence>MAHGEGLARFVCEICYKWFPHWRAWLGHQQKHSREIASRKFLKERNPHGGQVSTRAWANGGDLQGEEDGQQLEQDQQLNRGPVTSASRNFLCRVCNITFHTAFELHQHLVGQHKQERSAVGRHDLKRVGITLRKKAIAQRKQAVSVTVRGWGLRASSRSQARRSGLDLCDPDLDYAKKKCSTANGRVNHVNAGREDEGATPIPLQGRQEDGEAIVRHTARFFWRCDAVPSIELHGEEDLVCNQGGREDRDPSSLQDPQRNGAVSPANVTSPAAARTDNHAELYVPRVHDDKDGFAMEQEDPNQESIGKRRASSPGLQECGLVPGRPAEQRKRLLQNGRVVGGLPMMNGMKAGGEDFICRICRKTLSANDFDNDSSPLRVSVHDGGGRGRGVGDHGERRRTRPMACTQARGGGGGCRVWGRKRSGTAGPVARFSCPVCCEGFRTRLGLEKHRRLFHHDAEGMKRRRLLASLIQHQKQMAGLPGDGATVSEREEEEEEGEEADDKEDEEEKEEEEEEEEEDEEDEEEEEEEEEEDDDDDDYEDEEEDEEEELLLVKETVVEKQRKMCRPTRSEKRSTQQPAASVAWQANVSRPTRSERRSTQQPGPSVAWQAAFGRLSSNEPQRRNRRSWWKGGDIIMEQPRNCRICAEGTNVSSIVICDLCDEWFHISCLDPPLLSIPDYDWVCPICEVRRK</sequence>
<feature type="region of interest" description="Disordered" evidence="5">
    <location>
        <begin position="241"/>
        <end position="327"/>
    </location>
</feature>
<keyword evidence="2 4" id="KW-0863">Zinc-finger</keyword>
<keyword evidence="1" id="KW-0479">Metal-binding</keyword>
<evidence type="ECO:0000256" key="2">
    <source>
        <dbReference type="ARBA" id="ARBA00022771"/>
    </source>
</evidence>
<dbReference type="InterPro" id="IPR019787">
    <property type="entry name" value="Znf_PHD-finger"/>
</dbReference>
<evidence type="ECO:0000256" key="5">
    <source>
        <dbReference type="SAM" id="MobiDB-lite"/>
    </source>
</evidence>
<dbReference type="Gramene" id="GBG59054">
    <property type="protein sequence ID" value="GBG59054"/>
    <property type="gene ID" value="CBR_g24400"/>
</dbReference>
<feature type="region of interest" description="Disordered" evidence="5">
    <location>
        <begin position="476"/>
        <end position="606"/>
    </location>
</feature>
<dbReference type="SUPFAM" id="SSF57903">
    <property type="entry name" value="FYVE/PHD zinc finger"/>
    <property type="match status" value="1"/>
</dbReference>
<feature type="domain" description="C2H2-type" evidence="7">
    <location>
        <begin position="90"/>
        <end position="118"/>
    </location>
</feature>
<dbReference type="InterPro" id="IPR036236">
    <property type="entry name" value="Znf_C2H2_sf"/>
</dbReference>
<dbReference type="SMART" id="SM00355">
    <property type="entry name" value="ZnF_C2H2"/>
    <property type="match status" value="3"/>
</dbReference>
<comment type="caution">
    <text evidence="8">The sequence shown here is derived from an EMBL/GenBank/DDBJ whole genome shotgun (WGS) entry which is preliminary data.</text>
</comment>
<feature type="compositionally biased region" description="Polar residues" evidence="5">
    <location>
        <begin position="575"/>
        <end position="591"/>
    </location>
</feature>
<dbReference type="InterPro" id="IPR011011">
    <property type="entry name" value="Znf_FYVE_PHD"/>
</dbReference>
<organism evidence="8 9">
    <name type="scientific">Chara braunii</name>
    <name type="common">Braun's stonewort</name>
    <dbReference type="NCBI Taxonomy" id="69332"/>
    <lineage>
        <taxon>Eukaryota</taxon>
        <taxon>Viridiplantae</taxon>
        <taxon>Streptophyta</taxon>
        <taxon>Charophyceae</taxon>
        <taxon>Charales</taxon>
        <taxon>Characeae</taxon>
        <taxon>Chara</taxon>
    </lineage>
</organism>
<dbReference type="InterPro" id="IPR013083">
    <property type="entry name" value="Znf_RING/FYVE/PHD"/>
</dbReference>
<dbReference type="InterPro" id="IPR019786">
    <property type="entry name" value="Zinc_finger_PHD-type_CS"/>
</dbReference>
<dbReference type="PANTHER" id="PTHR24102:SF28">
    <property type="entry name" value="PHD-TYPE DOMAIN-CONTAINING PROTEIN"/>
    <property type="match status" value="1"/>
</dbReference>
<dbReference type="PROSITE" id="PS01359">
    <property type="entry name" value="ZF_PHD_1"/>
    <property type="match status" value="1"/>
</dbReference>
<name>A0A388JMM3_CHABU</name>
<evidence type="ECO:0000313" key="9">
    <source>
        <dbReference type="Proteomes" id="UP000265515"/>
    </source>
</evidence>
<evidence type="ECO:0000259" key="6">
    <source>
        <dbReference type="PROSITE" id="PS50016"/>
    </source>
</evidence>
<accession>A0A388JMM3</accession>
<dbReference type="PANTHER" id="PTHR24102">
    <property type="entry name" value="PHD FINGER PROTEIN"/>
    <property type="match status" value="1"/>
</dbReference>
<dbReference type="SMART" id="SM00249">
    <property type="entry name" value="PHD"/>
    <property type="match status" value="1"/>
</dbReference>
<dbReference type="OrthoDB" id="1903104at2759"/>
<feature type="domain" description="PHD-type" evidence="6">
    <location>
        <begin position="639"/>
        <end position="689"/>
    </location>
</feature>
<evidence type="ECO:0000313" key="8">
    <source>
        <dbReference type="EMBL" id="GBG59054.1"/>
    </source>
</evidence>
<proteinExistence type="predicted"/>
<feature type="region of interest" description="Disordered" evidence="5">
    <location>
        <begin position="376"/>
        <end position="405"/>
    </location>
</feature>
<feature type="region of interest" description="Disordered" evidence="5">
    <location>
        <begin position="191"/>
        <end position="210"/>
    </location>
</feature>
<dbReference type="PROSITE" id="PS50016">
    <property type="entry name" value="ZF_PHD_2"/>
    <property type="match status" value="1"/>
</dbReference>
<dbReference type="GO" id="GO:0008270">
    <property type="term" value="F:zinc ion binding"/>
    <property type="evidence" value="ECO:0007669"/>
    <property type="project" value="UniProtKB-KW"/>
</dbReference>
<evidence type="ECO:0000256" key="4">
    <source>
        <dbReference type="PROSITE-ProRule" id="PRU00042"/>
    </source>
</evidence>
<dbReference type="PROSITE" id="PS50157">
    <property type="entry name" value="ZINC_FINGER_C2H2_2"/>
    <property type="match status" value="2"/>
</dbReference>
<dbReference type="Gene3D" id="3.30.40.10">
    <property type="entry name" value="Zinc/RING finger domain, C3HC4 (zinc finger)"/>
    <property type="match status" value="1"/>
</dbReference>
<gene>
    <name evidence="8" type="ORF">CBR_g24400</name>
</gene>
<evidence type="ECO:0000256" key="1">
    <source>
        <dbReference type="ARBA" id="ARBA00022723"/>
    </source>
</evidence>
<feature type="domain" description="C2H2-type" evidence="7">
    <location>
        <begin position="432"/>
        <end position="461"/>
    </location>
</feature>
<dbReference type="AlphaFoldDB" id="A0A388JMM3"/>
<dbReference type="Pfam" id="PF00628">
    <property type="entry name" value="PHD"/>
    <property type="match status" value="1"/>
</dbReference>
<keyword evidence="9" id="KW-1185">Reference proteome</keyword>
<protein>
    <recommendedName>
        <fullName evidence="10">PHD-type domain-containing protein</fullName>
    </recommendedName>
</protein>
<feature type="compositionally biased region" description="Basic and acidic residues" evidence="5">
    <location>
        <begin position="380"/>
        <end position="396"/>
    </location>
</feature>
<dbReference type="EMBL" id="BFEA01000002">
    <property type="protein sequence ID" value="GBG59054.1"/>
    <property type="molecule type" value="Genomic_DNA"/>
</dbReference>
<dbReference type="STRING" id="69332.A0A388JMM3"/>
<feature type="region of interest" description="Disordered" evidence="5">
    <location>
        <begin position="42"/>
        <end position="79"/>
    </location>
</feature>
<dbReference type="Proteomes" id="UP000265515">
    <property type="component" value="Unassembled WGS sequence"/>
</dbReference>
<dbReference type="PROSITE" id="PS00028">
    <property type="entry name" value="ZINC_FINGER_C2H2_1"/>
    <property type="match status" value="3"/>
</dbReference>
<dbReference type="Gene3D" id="3.30.160.60">
    <property type="entry name" value="Classic Zinc Finger"/>
    <property type="match status" value="1"/>
</dbReference>
<keyword evidence="3" id="KW-0862">Zinc</keyword>
<evidence type="ECO:0000256" key="3">
    <source>
        <dbReference type="ARBA" id="ARBA00022833"/>
    </source>
</evidence>
<evidence type="ECO:0000259" key="7">
    <source>
        <dbReference type="PROSITE" id="PS50157"/>
    </source>
</evidence>
<feature type="compositionally biased region" description="Acidic residues" evidence="5">
    <location>
        <begin position="490"/>
        <end position="550"/>
    </location>
</feature>
<reference evidence="8 9" key="1">
    <citation type="journal article" date="2018" name="Cell">
        <title>The Chara Genome: Secondary Complexity and Implications for Plant Terrestrialization.</title>
        <authorList>
            <person name="Nishiyama T."/>
            <person name="Sakayama H."/>
            <person name="Vries J.D."/>
            <person name="Buschmann H."/>
            <person name="Saint-Marcoux D."/>
            <person name="Ullrich K.K."/>
            <person name="Haas F.B."/>
            <person name="Vanderstraeten L."/>
            <person name="Becker D."/>
            <person name="Lang D."/>
            <person name="Vosolsobe S."/>
            <person name="Rombauts S."/>
            <person name="Wilhelmsson P.K.I."/>
            <person name="Janitza P."/>
            <person name="Kern R."/>
            <person name="Heyl A."/>
            <person name="Rumpler F."/>
            <person name="Villalobos L.I.A.C."/>
            <person name="Clay J.M."/>
            <person name="Skokan R."/>
            <person name="Toyoda A."/>
            <person name="Suzuki Y."/>
            <person name="Kagoshima H."/>
            <person name="Schijlen E."/>
            <person name="Tajeshwar N."/>
            <person name="Catarino B."/>
            <person name="Hetherington A.J."/>
            <person name="Saltykova A."/>
            <person name="Bonnot C."/>
            <person name="Breuninger H."/>
            <person name="Symeonidi A."/>
            <person name="Radhakrishnan G.V."/>
            <person name="Van Nieuwerburgh F."/>
            <person name="Deforce D."/>
            <person name="Chang C."/>
            <person name="Karol K.G."/>
            <person name="Hedrich R."/>
            <person name="Ulvskov P."/>
            <person name="Glockner G."/>
            <person name="Delwiche C.F."/>
            <person name="Petrasek J."/>
            <person name="Van de Peer Y."/>
            <person name="Friml J."/>
            <person name="Beilby M."/>
            <person name="Dolan L."/>
            <person name="Kohara Y."/>
            <person name="Sugano S."/>
            <person name="Fujiyama A."/>
            <person name="Delaux P.-M."/>
            <person name="Quint M."/>
            <person name="TheiBen G."/>
            <person name="Hagemann M."/>
            <person name="Harholt J."/>
            <person name="Dunand C."/>
            <person name="Zachgo S."/>
            <person name="Langdale J."/>
            <person name="Maumus F."/>
            <person name="Straeten D.V.D."/>
            <person name="Gould S.B."/>
            <person name="Rensing S.A."/>
        </authorList>
    </citation>
    <scope>NUCLEOTIDE SEQUENCE [LARGE SCALE GENOMIC DNA]</scope>
    <source>
        <strain evidence="8 9">S276</strain>
    </source>
</reference>
<feature type="compositionally biased region" description="Basic and acidic residues" evidence="5">
    <location>
        <begin position="556"/>
        <end position="574"/>
    </location>
</feature>
<dbReference type="SUPFAM" id="SSF57667">
    <property type="entry name" value="beta-beta-alpha zinc fingers"/>
    <property type="match status" value="1"/>
</dbReference>
<evidence type="ECO:0008006" key="10">
    <source>
        <dbReference type="Google" id="ProtNLM"/>
    </source>
</evidence>
<dbReference type="InterPro" id="IPR001965">
    <property type="entry name" value="Znf_PHD"/>
</dbReference>
<dbReference type="InterPro" id="IPR013087">
    <property type="entry name" value="Znf_C2H2_type"/>
</dbReference>